<dbReference type="GO" id="GO:0043138">
    <property type="term" value="F:3'-5' DNA helicase activity"/>
    <property type="evidence" value="ECO:0007669"/>
    <property type="project" value="UniProtKB-EC"/>
</dbReference>
<dbReference type="GO" id="GO:0005524">
    <property type="term" value="F:ATP binding"/>
    <property type="evidence" value="ECO:0007669"/>
    <property type="project" value="UniProtKB-KW"/>
</dbReference>
<dbReference type="SUPFAM" id="SSF52540">
    <property type="entry name" value="P-loop containing nucleoside triphosphate hydrolases"/>
    <property type="match status" value="1"/>
</dbReference>
<dbReference type="Gene3D" id="3.40.50.300">
    <property type="entry name" value="P-loop containing nucleotide triphosphate hydrolases"/>
    <property type="match status" value="2"/>
</dbReference>
<evidence type="ECO:0000313" key="6">
    <source>
        <dbReference type="EMBL" id="HGN90952.1"/>
    </source>
</evidence>
<comment type="caution">
    <text evidence="6">The sequence shown here is derived from an EMBL/GenBank/DDBJ whole genome shotgun (WGS) entry which is preliminary data.</text>
</comment>
<comment type="catalytic activity">
    <reaction evidence="3">
        <text>ATP + H2O = ADP + phosphate + H(+)</text>
        <dbReference type="Rhea" id="RHEA:13065"/>
        <dbReference type="ChEBI" id="CHEBI:15377"/>
        <dbReference type="ChEBI" id="CHEBI:15378"/>
        <dbReference type="ChEBI" id="CHEBI:30616"/>
        <dbReference type="ChEBI" id="CHEBI:43474"/>
        <dbReference type="ChEBI" id="CHEBI:456216"/>
        <dbReference type="EC" id="5.6.2.3"/>
    </reaction>
</comment>
<sequence>MKILQKRGETLELLCMPSELDFEIGDYIKLGEENSFLLAQVVDVGYVDLPGGVEELLRELIVAEVDGVSSLDPYNTSSLSMMVREVRCVTAKVRAIFHNGSLAQTSPWLPSRYTCTHEKAGPHLLHQLILGHENQFLFCPGTVGGEPINLPLTRLDGSLTIITGKKESGKSHLAKIIVEGIVSNGGTVLVLDVNGEYLSLDKRVDGGRSDLADALTLLHPGRNFTASLRMMGLKTFHDIMEHVYGTPATSLRELGRIWKKLEKECGDFCLDDLMDAVENEPMNEAVREALLSRLESINSSGFISDDEPTDLAELLNPRPGGNVTVVNLSKLLPSTRRLVVEYLLSHLSMLLSSNKIEPLFLLAEEAHLYLRETYWEDLVTRMRHIGMFPIFVTNQPDTIPELVYRQADNIFLFNFTNDTDLEKISKISKIDSETVKLLVKKMPPRRCLVLGKIVSDIPLMLKVRTSSLMTMGQTKLFFKRSSAAKDLR</sequence>
<keyword evidence="6" id="KW-0067">ATP-binding</keyword>
<keyword evidence="6" id="KW-0547">Nucleotide-binding</keyword>
<dbReference type="AlphaFoldDB" id="A0A7C4I8T7"/>
<comment type="catalytic activity">
    <reaction evidence="2">
        <text>Couples ATP hydrolysis with the unwinding of duplex DNA by translocating in the 3'-5' direction.</text>
        <dbReference type="EC" id="5.6.2.4"/>
    </reaction>
</comment>
<dbReference type="InterPro" id="IPR027417">
    <property type="entry name" value="P-loop_NTPase"/>
</dbReference>
<name>A0A7C4I8T7_CALS0</name>
<dbReference type="Pfam" id="PF01935">
    <property type="entry name" value="DUF87"/>
    <property type="match status" value="1"/>
</dbReference>
<comment type="catalytic activity">
    <reaction evidence="4">
        <text>ATP + H2O = ADP + phosphate + H(+)</text>
        <dbReference type="Rhea" id="RHEA:13065"/>
        <dbReference type="ChEBI" id="CHEBI:15377"/>
        <dbReference type="ChEBI" id="CHEBI:15378"/>
        <dbReference type="ChEBI" id="CHEBI:30616"/>
        <dbReference type="ChEBI" id="CHEBI:43474"/>
        <dbReference type="ChEBI" id="CHEBI:456216"/>
        <dbReference type="EC" id="5.6.2.4"/>
    </reaction>
</comment>
<dbReference type="PANTHER" id="PTHR42957:SF1">
    <property type="entry name" value="HELICASE MJ1565-RELATED"/>
    <property type="match status" value="1"/>
</dbReference>
<dbReference type="GO" id="GO:0043139">
    <property type="term" value="F:5'-3' DNA helicase activity"/>
    <property type="evidence" value="ECO:0007669"/>
    <property type="project" value="UniProtKB-EC"/>
</dbReference>
<dbReference type="InterPro" id="IPR002789">
    <property type="entry name" value="HerA_central"/>
</dbReference>
<evidence type="ECO:0000256" key="4">
    <source>
        <dbReference type="ARBA" id="ARBA00048988"/>
    </source>
</evidence>
<gene>
    <name evidence="6" type="ORF">ENT82_07525</name>
</gene>
<dbReference type="EMBL" id="DTAD01000081">
    <property type="protein sequence ID" value="HGN90952.1"/>
    <property type="molecule type" value="Genomic_DNA"/>
</dbReference>
<dbReference type="PANTHER" id="PTHR42957">
    <property type="entry name" value="HELICASE MJ1565-RELATED"/>
    <property type="match status" value="1"/>
</dbReference>
<evidence type="ECO:0000256" key="3">
    <source>
        <dbReference type="ARBA" id="ARBA00048954"/>
    </source>
</evidence>
<feature type="domain" description="Helicase HerA central" evidence="5">
    <location>
        <begin position="168"/>
        <end position="346"/>
    </location>
</feature>
<comment type="similarity">
    <text evidence="1">Belongs to the HerA family.</text>
</comment>
<organism evidence="6">
    <name type="scientific">Caldiarchaeum subterraneum</name>
    <dbReference type="NCBI Taxonomy" id="311458"/>
    <lineage>
        <taxon>Archaea</taxon>
        <taxon>Nitrososphaerota</taxon>
        <taxon>Candidatus Caldarchaeales</taxon>
        <taxon>Candidatus Caldarchaeaceae</taxon>
        <taxon>Candidatus Caldarchaeum</taxon>
    </lineage>
</organism>
<evidence type="ECO:0000259" key="5">
    <source>
        <dbReference type="Pfam" id="PF01935"/>
    </source>
</evidence>
<proteinExistence type="inferred from homology"/>
<evidence type="ECO:0000256" key="1">
    <source>
        <dbReference type="ARBA" id="ARBA00007816"/>
    </source>
</evidence>
<evidence type="ECO:0000256" key="2">
    <source>
        <dbReference type="ARBA" id="ARBA00034617"/>
    </source>
</evidence>
<protein>
    <submittedName>
        <fullName evidence="6">ATP-binding protein</fullName>
    </submittedName>
</protein>
<dbReference type="InterPro" id="IPR008571">
    <property type="entry name" value="HerA-like"/>
</dbReference>
<reference evidence="6" key="1">
    <citation type="journal article" date="2020" name="mSystems">
        <title>Genome- and Community-Level Interaction Insights into Carbon Utilization and Element Cycling Functions of Hydrothermarchaeota in Hydrothermal Sediment.</title>
        <authorList>
            <person name="Zhou Z."/>
            <person name="Liu Y."/>
            <person name="Xu W."/>
            <person name="Pan J."/>
            <person name="Luo Z.H."/>
            <person name="Li M."/>
        </authorList>
    </citation>
    <scope>NUCLEOTIDE SEQUENCE [LARGE SCALE GENOMIC DNA]</scope>
    <source>
        <strain evidence="6">SpSt-613</strain>
    </source>
</reference>
<accession>A0A7C4I8T7</accession>